<reference evidence="1" key="1">
    <citation type="submission" date="2014-11" db="EMBL/GenBank/DDBJ databases">
        <authorList>
            <person name="Amaro Gonzalez C."/>
        </authorList>
    </citation>
    <scope>NUCLEOTIDE SEQUENCE</scope>
</reference>
<dbReference type="AlphaFoldDB" id="A0A0E9PM84"/>
<organism evidence="1">
    <name type="scientific">Anguilla anguilla</name>
    <name type="common">European freshwater eel</name>
    <name type="synonym">Muraena anguilla</name>
    <dbReference type="NCBI Taxonomy" id="7936"/>
    <lineage>
        <taxon>Eukaryota</taxon>
        <taxon>Metazoa</taxon>
        <taxon>Chordata</taxon>
        <taxon>Craniata</taxon>
        <taxon>Vertebrata</taxon>
        <taxon>Euteleostomi</taxon>
        <taxon>Actinopterygii</taxon>
        <taxon>Neopterygii</taxon>
        <taxon>Teleostei</taxon>
        <taxon>Anguilliformes</taxon>
        <taxon>Anguillidae</taxon>
        <taxon>Anguilla</taxon>
    </lineage>
</organism>
<dbReference type="EMBL" id="GBXM01102953">
    <property type="protein sequence ID" value="JAH05624.1"/>
    <property type="molecule type" value="Transcribed_RNA"/>
</dbReference>
<reference evidence="1" key="2">
    <citation type="journal article" date="2015" name="Fish Shellfish Immunol.">
        <title>Early steps in the European eel (Anguilla anguilla)-Vibrio vulnificus interaction in the gills: Role of the RtxA13 toxin.</title>
        <authorList>
            <person name="Callol A."/>
            <person name="Pajuelo D."/>
            <person name="Ebbesson L."/>
            <person name="Teles M."/>
            <person name="MacKenzie S."/>
            <person name="Amaro C."/>
        </authorList>
    </citation>
    <scope>NUCLEOTIDE SEQUENCE</scope>
</reference>
<proteinExistence type="predicted"/>
<accession>A0A0E9PM84</accession>
<name>A0A0E9PM84_ANGAN</name>
<evidence type="ECO:0000313" key="1">
    <source>
        <dbReference type="EMBL" id="JAH05624.1"/>
    </source>
</evidence>
<protein>
    <submittedName>
        <fullName evidence="1">Uncharacterized protein</fullName>
    </submittedName>
</protein>
<sequence>MATDWFDTAACWRVDSVGVCTVLACGQC</sequence>